<accession>A0A7S3IXN8</accession>
<proteinExistence type="predicted"/>
<dbReference type="EMBL" id="HBIH01040424">
    <property type="protein sequence ID" value="CAE0335650.1"/>
    <property type="molecule type" value="Transcribed_RNA"/>
</dbReference>
<dbReference type="InterPro" id="IPR018490">
    <property type="entry name" value="cNMP-bd_dom_sf"/>
</dbReference>
<dbReference type="SUPFAM" id="SSF51206">
    <property type="entry name" value="cAMP-binding domain-like"/>
    <property type="match status" value="1"/>
</dbReference>
<evidence type="ECO:0000313" key="2">
    <source>
        <dbReference type="EMBL" id="CAE0335651.1"/>
    </source>
</evidence>
<organism evidence="1">
    <name type="scientific">Strombidium inclinatum</name>
    <dbReference type="NCBI Taxonomy" id="197538"/>
    <lineage>
        <taxon>Eukaryota</taxon>
        <taxon>Sar</taxon>
        <taxon>Alveolata</taxon>
        <taxon>Ciliophora</taxon>
        <taxon>Intramacronucleata</taxon>
        <taxon>Spirotrichea</taxon>
        <taxon>Oligotrichia</taxon>
        <taxon>Strombidiidae</taxon>
        <taxon>Strombidium</taxon>
    </lineage>
</organism>
<sequence>MRQYVSEYLKLLGKSDRRSELMVRRIRLKHPIFHLLTMNAFKYIFENGVLFKVKPGQCVYKEYQPARAHVYFVLYGQMDFRNTKVGKFGEIIGLGWTVGEEILYGEDNEKDILRLENCTSLGHSCLLQCSVDDLVCMSTQKHVTAGGGSLEQDYRILLSFLEKNFEVKSSWRKEKGLLETVHEEQDDYDGDHK</sequence>
<dbReference type="EMBL" id="HBIH01040425">
    <property type="protein sequence ID" value="CAE0335651.1"/>
    <property type="molecule type" value="Transcribed_RNA"/>
</dbReference>
<dbReference type="AlphaFoldDB" id="A0A7S3IXN8"/>
<gene>
    <name evidence="1" type="ORF">SINC0208_LOCUS16289</name>
    <name evidence="2" type="ORF">SINC0208_LOCUS16290</name>
</gene>
<dbReference type="InterPro" id="IPR014710">
    <property type="entry name" value="RmlC-like_jellyroll"/>
</dbReference>
<evidence type="ECO:0008006" key="3">
    <source>
        <dbReference type="Google" id="ProtNLM"/>
    </source>
</evidence>
<protein>
    <recommendedName>
        <fullName evidence="3">Cyclic nucleotide-binding domain-containing protein</fullName>
    </recommendedName>
</protein>
<reference evidence="1" key="1">
    <citation type="submission" date="2021-01" db="EMBL/GenBank/DDBJ databases">
        <authorList>
            <person name="Corre E."/>
            <person name="Pelletier E."/>
            <person name="Niang G."/>
            <person name="Scheremetjew M."/>
            <person name="Finn R."/>
            <person name="Kale V."/>
            <person name="Holt S."/>
            <person name="Cochrane G."/>
            <person name="Meng A."/>
            <person name="Brown T."/>
            <person name="Cohen L."/>
        </authorList>
    </citation>
    <scope>NUCLEOTIDE SEQUENCE</scope>
    <source>
        <strain evidence="1">S3</strain>
    </source>
</reference>
<name>A0A7S3IXN8_9SPIT</name>
<evidence type="ECO:0000313" key="1">
    <source>
        <dbReference type="EMBL" id="CAE0335650.1"/>
    </source>
</evidence>
<dbReference type="Gene3D" id="2.60.120.10">
    <property type="entry name" value="Jelly Rolls"/>
    <property type="match status" value="1"/>
</dbReference>